<dbReference type="RefSeq" id="WP_002706642.1">
    <property type="nucleotide sequence ID" value="NZ_AGRW01000055.1"/>
</dbReference>
<feature type="transmembrane region" description="Helical" evidence="1">
    <location>
        <begin position="74"/>
        <end position="104"/>
    </location>
</feature>
<evidence type="ECO:0000256" key="1">
    <source>
        <dbReference type="SAM" id="Phobius"/>
    </source>
</evidence>
<name>H7EPQ6_9SPIR</name>
<evidence type="ECO:0000313" key="2">
    <source>
        <dbReference type="EMBL" id="EIC00457.1"/>
    </source>
</evidence>
<keyword evidence="3" id="KW-1185">Reference proteome</keyword>
<feature type="transmembrane region" description="Helical" evidence="1">
    <location>
        <begin position="110"/>
        <end position="130"/>
    </location>
</feature>
<comment type="caution">
    <text evidence="2">The sequence shown here is derived from an EMBL/GenBank/DDBJ whole genome shotgun (WGS) entry which is preliminary data.</text>
</comment>
<keyword evidence="1" id="KW-0472">Membrane</keyword>
<dbReference type="PATRIC" id="fig|907348.3.peg.2974"/>
<dbReference type="Proteomes" id="UP000003571">
    <property type="component" value="Unassembled WGS sequence"/>
</dbReference>
<keyword evidence="1" id="KW-0812">Transmembrane</keyword>
<protein>
    <submittedName>
        <fullName evidence="2">Uncharacterized protein</fullName>
    </submittedName>
</protein>
<keyword evidence="1" id="KW-1133">Transmembrane helix</keyword>
<evidence type="ECO:0000313" key="3">
    <source>
        <dbReference type="Proteomes" id="UP000003571"/>
    </source>
</evidence>
<reference evidence="2 3" key="1">
    <citation type="submission" date="2011-09" db="EMBL/GenBank/DDBJ databases">
        <title>The draft genome of Treponema saccharophilum DSM 2985.</title>
        <authorList>
            <consortium name="US DOE Joint Genome Institute (JGI-PGF)"/>
            <person name="Lucas S."/>
            <person name="Copeland A."/>
            <person name="Lapidus A."/>
            <person name="Glavina del Rio T."/>
            <person name="Dalin E."/>
            <person name="Tice H."/>
            <person name="Bruce D."/>
            <person name="Goodwin L."/>
            <person name="Pitluck S."/>
            <person name="Peters L."/>
            <person name="Kyrpides N."/>
            <person name="Mavromatis K."/>
            <person name="Ivanova N."/>
            <person name="Markowitz V."/>
            <person name="Cheng J.-F."/>
            <person name="Hugenholtz P."/>
            <person name="Woyke T."/>
            <person name="Wu D."/>
            <person name="Gronow S."/>
            <person name="Wellnitz S."/>
            <person name="Brambilla E."/>
            <person name="Klenk H.-P."/>
            <person name="Eisen J.A."/>
        </authorList>
    </citation>
    <scope>NUCLEOTIDE SEQUENCE [LARGE SCALE GENOMIC DNA]</scope>
    <source>
        <strain evidence="2 3">DSM 2985</strain>
    </source>
</reference>
<organism evidence="2 3">
    <name type="scientific">Treponema saccharophilum DSM 2985</name>
    <dbReference type="NCBI Taxonomy" id="907348"/>
    <lineage>
        <taxon>Bacteria</taxon>
        <taxon>Pseudomonadati</taxon>
        <taxon>Spirochaetota</taxon>
        <taxon>Spirochaetia</taxon>
        <taxon>Spirochaetales</taxon>
        <taxon>Treponemataceae</taxon>
        <taxon>Treponema</taxon>
    </lineage>
</organism>
<accession>H7EPQ6</accession>
<feature type="transmembrane region" description="Helical" evidence="1">
    <location>
        <begin position="44"/>
        <end position="62"/>
    </location>
</feature>
<dbReference type="STRING" id="907348.TresaDRAFT_0551"/>
<dbReference type="AlphaFoldDB" id="H7EPQ6"/>
<gene>
    <name evidence="2" type="ORF">TresaDRAFT_0551</name>
</gene>
<proteinExistence type="predicted"/>
<sequence>MIVKIVLSVISLSLLVIGFIIDTSTDRQIDYDDKEKRRIIVNQLLHFGVIGILLCISLWGNFEILFRISITLLAIYFIILGIGTFSIPHFSFGVIGIPFCISLWGNFRLLFVISSIAVIIAVIVVVVFLIRKFLKEKEKKSKRAFAVYDIEELGEDVLMTAYFFIDRELEMTKSESESKITNENGKVVVSRSSLRDTIIITPDTKGKLLSISDDEIKIQFDSEEDCSLSFEKRNGVNFFLATNSEKEVLYGKNEYRVNCTPHVLFKLAKRRSTTKRTKKAKGAW</sequence>
<dbReference type="EMBL" id="AGRW01000055">
    <property type="protein sequence ID" value="EIC00457.1"/>
    <property type="molecule type" value="Genomic_DNA"/>
</dbReference>